<dbReference type="PANTHER" id="PTHR26312:SF194">
    <property type="entry name" value="OS01G0506200 PROTEIN"/>
    <property type="match status" value="1"/>
</dbReference>
<accession>A0A7J7L472</accession>
<protein>
    <recommendedName>
        <fullName evidence="1">Tetratricopeptide repeat protein 5 OB fold domain-containing protein</fullName>
    </recommendedName>
</protein>
<reference evidence="2 3" key="1">
    <citation type="journal article" date="2020" name="IScience">
        <title>Genome Sequencing of the Endangered Kingdonia uniflora (Circaeasteraceae, Ranunculales) Reveals Potential Mechanisms of Evolutionary Specialization.</title>
        <authorList>
            <person name="Sun Y."/>
            <person name="Deng T."/>
            <person name="Zhang A."/>
            <person name="Moore M.J."/>
            <person name="Landis J.B."/>
            <person name="Lin N."/>
            <person name="Zhang H."/>
            <person name="Zhang X."/>
            <person name="Huang J."/>
            <person name="Zhang X."/>
            <person name="Sun H."/>
            <person name="Wang H."/>
        </authorList>
    </citation>
    <scope>NUCLEOTIDE SEQUENCE [LARGE SCALE GENOMIC DNA]</scope>
    <source>
        <strain evidence="2">TB1705</strain>
        <tissue evidence="2">Leaf</tissue>
    </source>
</reference>
<evidence type="ECO:0000259" key="1">
    <source>
        <dbReference type="Pfam" id="PF16669"/>
    </source>
</evidence>
<evidence type="ECO:0000313" key="3">
    <source>
        <dbReference type="Proteomes" id="UP000541444"/>
    </source>
</evidence>
<dbReference type="EMBL" id="JACGCM010002659">
    <property type="protein sequence ID" value="KAF6137348.1"/>
    <property type="molecule type" value="Genomic_DNA"/>
</dbReference>
<proteinExistence type="predicted"/>
<dbReference type="InterPro" id="IPR038645">
    <property type="entry name" value="TTC5_OB_sf"/>
</dbReference>
<gene>
    <name evidence="2" type="ORF">GIB67_036385</name>
</gene>
<dbReference type="Gene3D" id="2.40.50.550">
    <property type="match status" value="1"/>
</dbReference>
<dbReference type="Pfam" id="PF16669">
    <property type="entry name" value="TTC5_OB"/>
    <property type="match status" value="1"/>
</dbReference>
<keyword evidence="3" id="KW-1185">Reference proteome</keyword>
<dbReference type="InterPro" id="IPR032076">
    <property type="entry name" value="TTC5_OB"/>
</dbReference>
<sequence length="252" mass="28379">MIASLLCSWGNFRDNLGNACLTSFFVTGAWDQDKLVQSLKAYQNAEKDERMESNPDLYFNCATVNKYLENYERALSGFEAAALKDPCLNATEEVQMIVNLLDKLELSLKGQARVKRHRTLASSFSAVNINSSRKKATIGVLMEGLNKETAVVAHVLLLIKHDNVAPLYYIACDSEKTFFILSVYGLRGDAIKEGDQLTLVEPNYRYISFSWKCKKYEFKSIRVDFLEQILINGKAPTPNQAVSTAFQAQHKP</sequence>
<dbReference type="OrthoDB" id="423589at2759"/>
<dbReference type="Proteomes" id="UP000541444">
    <property type="component" value="Unassembled WGS sequence"/>
</dbReference>
<feature type="domain" description="Tetratricopeptide repeat protein 5 OB fold" evidence="1">
    <location>
        <begin position="134"/>
        <end position="243"/>
    </location>
</feature>
<dbReference type="PANTHER" id="PTHR26312">
    <property type="entry name" value="TETRATRICOPEPTIDE REPEAT PROTEIN 5"/>
    <property type="match status" value="1"/>
</dbReference>
<organism evidence="2 3">
    <name type="scientific">Kingdonia uniflora</name>
    <dbReference type="NCBI Taxonomy" id="39325"/>
    <lineage>
        <taxon>Eukaryota</taxon>
        <taxon>Viridiplantae</taxon>
        <taxon>Streptophyta</taxon>
        <taxon>Embryophyta</taxon>
        <taxon>Tracheophyta</taxon>
        <taxon>Spermatophyta</taxon>
        <taxon>Magnoliopsida</taxon>
        <taxon>Ranunculales</taxon>
        <taxon>Circaeasteraceae</taxon>
        <taxon>Kingdonia</taxon>
    </lineage>
</organism>
<comment type="caution">
    <text evidence="2">The sequence shown here is derived from an EMBL/GenBank/DDBJ whole genome shotgun (WGS) entry which is preliminary data.</text>
</comment>
<dbReference type="AlphaFoldDB" id="A0A7J7L472"/>
<name>A0A7J7L472_9MAGN</name>
<evidence type="ECO:0000313" key="2">
    <source>
        <dbReference type="EMBL" id="KAF6137348.1"/>
    </source>
</evidence>